<dbReference type="SMART" id="SM00248">
    <property type="entry name" value="ANK"/>
    <property type="match status" value="2"/>
</dbReference>
<feature type="repeat" description="ANK" evidence="3">
    <location>
        <begin position="43"/>
        <end position="76"/>
    </location>
</feature>
<dbReference type="AlphaFoldDB" id="A0A9P6U8B3"/>
<evidence type="ECO:0000256" key="1">
    <source>
        <dbReference type="ARBA" id="ARBA00022737"/>
    </source>
</evidence>
<dbReference type="Pfam" id="PF12796">
    <property type="entry name" value="Ank_2"/>
    <property type="match status" value="1"/>
</dbReference>
<comment type="caution">
    <text evidence="4">The sequence shown here is derived from an EMBL/GenBank/DDBJ whole genome shotgun (WGS) entry which is preliminary data.</text>
</comment>
<dbReference type="PROSITE" id="PS50297">
    <property type="entry name" value="ANK_REP_REGION"/>
    <property type="match status" value="1"/>
</dbReference>
<keyword evidence="5" id="KW-1185">Reference proteome</keyword>
<dbReference type="PROSITE" id="PS50088">
    <property type="entry name" value="ANK_REPEAT"/>
    <property type="match status" value="2"/>
</dbReference>
<proteinExistence type="predicted"/>
<gene>
    <name evidence="4" type="ORF">BG011_005854</name>
</gene>
<keyword evidence="2 3" id="KW-0040">ANK repeat</keyword>
<evidence type="ECO:0008006" key="6">
    <source>
        <dbReference type="Google" id="ProtNLM"/>
    </source>
</evidence>
<dbReference type="InterPro" id="IPR002110">
    <property type="entry name" value="Ankyrin_rpt"/>
</dbReference>
<protein>
    <recommendedName>
        <fullName evidence="6">Ankyrin</fullName>
    </recommendedName>
</protein>
<dbReference type="Gene3D" id="1.25.40.20">
    <property type="entry name" value="Ankyrin repeat-containing domain"/>
    <property type="match status" value="2"/>
</dbReference>
<dbReference type="InterPro" id="IPR036770">
    <property type="entry name" value="Ankyrin_rpt-contain_sf"/>
</dbReference>
<organism evidence="4 5">
    <name type="scientific">Mortierella polycephala</name>
    <dbReference type="NCBI Taxonomy" id="41804"/>
    <lineage>
        <taxon>Eukaryota</taxon>
        <taxon>Fungi</taxon>
        <taxon>Fungi incertae sedis</taxon>
        <taxon>Mucoromycota</taxon>
        <taxon>Mortierellomycotina</taxon>
        <taxon>Mortierellomycetes</taxon>
        <taxon>Mortierellales</taxon>
        <taxon>Mortierellaceae</taxon>
        <taxon>Mortierella</taxon>
    </lineage>
</organism>
<accession>A0A9P6U8B3</accession>
<sequence>MSDDEGASINELLLTACNEDNLDMLDDVLSDPTSLDINHTDGVGNSALHYAARSASINCLEVLLHFHGIDVNIANRIEGDTPLHTAAAYQNPDIALEMVMALVGGGASVGMKNKLGQTPADKAPGDTHEKVKEFLETSALGVYFDMRDIPVDNDDDSDAPSDD</sequence>
<dbReference type="Proteomes" id="UP000726737">
    <property type="component" value="Unassembled WGS sequence"/>
</dbReference>
<dbReference type="EMBL" id="JAAAJA010000041">
    <property type="protein sequence ID" value="KAG0264932.1"/>
    <property type="molecule type" value="Genomic_DNA"/>
</dbReference>
<dbReference type="SUPFAM" id="SSF48403">
    <property type="entry name" value="Ankyrin repeat"/>
    <property type="match status" value="1"/>
</dbReference>
<feature type="repeat" description="ANK" evidence="3">
    <location>
        <begin position="78"/>
        <end position="114"/>
    </location>
</feature>
<reference evidence="4" key="1">
    <citation type="journal article" date="2020" name="Fungal Divers.">
        <title>Resolving the Mortierellaceae phylogeny through synthesis of multi-gene phylogenetics and phylogenomics.</title>
        <authorList>
            <person name="Vandepol N."/>
            <person name="Liber J."/>
            <person name="Desiro A."/>
            <person name="Na H."/>
            <person name="Kennedy M."/>
            <person name="Barry K."/>
            <person name="Grigoriev I.V."/>
            <person name="Miller A.N."/>
            <person name="O'Donnell K."/>
            <person name="Stajich J.E."/>
            <person name="Bonito G."/>
        </authorList>
    </citation>
    <scope>NUCLEOTIDE SEQUENCE</scope>
    <source>
        <strain evidence="4">KOD948</strain>
    </source>
</reference>
<evidence type="ECO:0000313" key="4">
    <source>
        <dbReference type="EMBL" id="KAG0264932.1"/>
    </source>
</evidence>
<dbReference type="PANTHER" id="PTHR24171:SF9">
    <property type="entry name" value="ANKYRIN REPEAT DOMAIN-CONTAINING PROTEIN 39"/>
    <property type="match status" value="1"/>
</dbReference>
<name>A0A9P6U8B3_9FUNG</name>
<dbReference type="PANTHER" id="PTHR24171">
    <property type="entry name" value="ANKYRIN REPEAT DOMAIN-CONTAINING PROTEIN 39-RELATED"/>
    <property type="match status" value="1"/>
</dbReference>
<evidence type="ECO:0000313" key="5">
    <source>
        <dbReference type="Proteomes" id="UP000726737"/>
    </source>
</evidence>
<dbReference type="OrthoDB" id="9995210at2759"/>
<keyword evidence="1" id="KW-0677">Repeat</keyword>
<evidence type="ECO:0000256" key="3">
    <source>
        <dbReference type="PROSITE-ProRule" id="PRU00023"/>
    </source>
</evidence>
<evidence type="ECO:0000256" key="2">
    <source>
        <dbReference type="ARBA" id="ARBA00023043"/>
    </source>
</evidence>